<keyword evidence="1" id="KW-1133">Transmembrane helix</keyword>
<evidence type="ECO:0000313" key="2">
    <source>
        <dbReference type="EMBL" id="XCG63919.1"/>
    </source>
</evidence>
<sequence>MTDLESALAEAGSDHSSLETVLVRLTDLQRRRSQRAARLAAAGAGLAVVALAGSIFVLRPAGTAPEQLRPAIVGVSTESSNPDLSSGLSTGLSADLGLDPAAARRAAELEARRKAAADAASAEAARARAAAQASAGVQEQDTLEAAVLQREAAARSQCQYLLTRDPPKELRAGAVDAGAATRLARECLGSGPASAVTVSWVVAAMDRFSDVLGYQQKSVATQVAVLQVVGVDAGGDSRHWLIVLLPDGGHTTVDGQVDGQVSIQQYPVVMETPPDFDLALLGTVHRP</sequence>
<organism evidence="2">
    <name type="scientific">Nakamurella sp. A5-74</name>
    <dbReference type="NCBI Taxonomy" id="3158264"/>
    <lineage>
        <taxon>Bacteria</taxon>
        <taxon>Bacillati</taxon>
        <taxon>Actinomycetota</taxon>
        <taxon>Actinomycetes</taxon>
        <taxon>Nakamurellales</taxon>
        <taxon>Nakamurellaceae</taxon>
        <taxon>Nakamurella</taxon>
    </lineage>
</organism>
<keyword evidence="1" id="KW-0812">Transmembrane</keyword>
<dbReference type="AlphaFoldDB" id="A0AAU8DNR1"/>
<protein>
    <recommendedName>
        <fullName evidence="3">Anti-sigma factor</fullName>
    </recommendedName>
</protein>
<name>A0AAU8DNR1_9ACTN</name>
<gene>
    <name evidence="2" type="ORF">ABLG96_00790</name>
</gene>
<evidence type="ECO:0008006" key="3">
    <source>
        <dbReference type="Google" id="ProtNLM"/>
    </source>
</evidence>
<dbReference type="RefSeq" id="WP_353649534.1">
    <property type="nucleotide sequence ID" value="NZ_CP159218.1"/>
</dbReference>
<feature type="transmembrane region" description="Helical" evidence="1">
    <location>
        <begin position="39"/>
        <end position="58"/>
    </location>
</feature>
<keyword evidence="1" id="KW-0472">Membrane</keyword>
<dbReference type="EMBL" id="CP159218">
    <property type="protein sequence ID" value="XCG63919.1"/>
    <property type="molecule type" value="Genomic_DNA"/>
</dbReference>
<reference evidence="2" key="1">
    <citation type="submission" date="2024-05" db="EMBL/GenBank/DDBJ databases">
        <authorList>
            <person name="Cai S.Y."/>
            <person name="Jin L.M."/>
            <person name="Li H.R."/>
        </authorList>
    </citation>
    <scope>NUCLEOTIDE SEQUENCE</scope>
    <source>
        <strain evidence="2">A5-74</strain>
    </source>
</reference>
<evidence type="ECO:0000256" key="1">
    <source>
        <dbReference type="SAM" id="Phobius"/>
    </source>
</evidence>
<proteinExistence type="predicted"/>
<accession>A0AAU8DNR1</accession>